<dbReference type="EMBL" id="POUD01000359">
    <property type="protein sequence ID" value="PZG05262.1"/>
    <property type="molecule type" value="Genomic_DNA"/>
</dbReference>
<dbReference type="OrthoDB" id="9806864at2"/>
<keyword evidence="5" id="KW-0804">Transcription</keyword>
<keyword evidence="9" id="KW-1185">Reference proteome</keyword>
<dbReference type="RefSeq" id="WP_111184925.1">
    <property type="nucleotide sequence ID" value="NZ_POUD01000359.1"/>
</dbReference>
<protein>
    <submittedName>
        <fullName evidence="8">MarR family transcriptional regulator</fullName>
    </submittedName>
</protein>
<dbReference type="InterPro" id="IPR055166">
    <property type="entry name" value="Transc_reg_Sar_Rot_HTH"/>
</dbReference>
<evidence type="ECO:0000256" key="2">
    <source>
        <dbReference type="ARBA" id="ARBA00022490"/>
    </source>
</evidence>
<dbReference type="PROSITE" id="PS50995">
    <property type="entry name" value="HTH_MARR_2"/>
    <property type="match status" value="1"/>
</dbReference>
<dbReference type="Proteomes" id="UP000249304">
    <property type="component" value="Unassembled WGS sequence"/>
</dbReference>
<evidence type="ECO:0000313" key="8">
    <source>
        <dbReference type="EMBL" id="PZG05262.1"/>
    </source>
</evidence>
<evidence type="ECO:0000256" key="4">
    <source>
        <dbReference type="ARBA" id="ARBA00023125"/>
    </source>
</evidence>
<feature type="compositionally biased region" description="Basic residues" evidence="6">
    <location>
        <begin position="169"/>
        <end position="184"/>
    </location>
</feature>
<dbReference type="SMART" id="SM00347">
    <property type="entry name" value="HTH_MARR"/>
    <property type="match status" value="1"/>
</dbReference>
<organism evidence="8 9">
    <name type="scientific">Nonomuraea aridisoli</name>
    <dbReference type="NCBI Taxonomy" id="2070368"/>
    <lineage>
        <taxon>Bacteria</taxon>
        <taxon>Bacillati</taxon>
        <taxon>Actinomycetota</taxon>
        <taxon>Actinomycetes</taxon>
        <taxon>Streptosporangiales</taxon>
        <taxon>Streptosporangiaceae</taxon>
        <taxon>Nonomuraea</taxon>
    </lineage>
</organism>
<dbReference type="AlphaFoldDB" id="A0A2W2CZS9"/>
<dbReference type="InterPro" id="IPR036388">
    <property type="entry name" value="WH-like_DNA-bd_sf"/>
</dbReference>
<evidence type="ECO:0000259" key="7">
    <source>
        <dbReference type="PROSITE" id="PS50995"/>
    </source>
</evidence>
<dbReference type="PANTHER" id="PTHR33164:SF5">
    <property type="entry name" value="ORGANIC HYDROPEROXIDE RESISTANCE TRANSCRIPTIONAL REGULATOR"/>
    <property type="match status" value="1"/>
</dbReference>
<evidence type="ECO:0000313" key="9">
    <source>
        <dbReference type="Proteomes" id="UP000249304"/>
    </source>
</evidence>
<dbReference type="GO" id="GO:0006950">
    <property type="term" value="P:response to stress"/>
    <property type="evidence" value="ECO:0007669"/>
    <property type="project" value="TreeGrafter"/>
</dbReference>
<name>A0A2W2CZS9_9ACTN</name>
<proteinExistence type="predicted"/>
<dbReference type="Gene3D" id="1.10.10.10">
    <property type="entry name" value="Winged helix-like DNA-binding domain superfamily/Winged helix DNA-binding domain"/>
    <property type="match status" value="1"/>
</dbReference>
<keyword evidence="4" id="KW-0238">DNA-binding</keyword>
<reference evidence="8 9" key="1">
    <citation type="submission" date="2018-01" db="EMBL/GenBank/DDBJ databases">
        <title>Draft genome sequence of Nonomuraea sp. KC333.</title>
        <authorList>
            <person name="Sahin N."/>
            <person name="Saygin H."/>
            <person name="Ay H."/>
        </authorList>
    </citation>
    <scope>NUCLEOTIDE SEQUENCE [LARGE SCALE GENOMIC DNA]</scope>
    <source>
        <strain evidence="8 9">KC333</strain>
    </source>
</reference>
<dbReference type="InterPro" id="IPR039422">
    <property type="entry name" value="MarR/SlyA-like"/>
</dbReference>
<evidence type="ECO:0000256" key="1">
    <source>
        <dbReference type="ARBA" id="ARBA00004496"/>
    </source>
</evidence>
<dbReference type="Pfam" id="PF22381">
    <property type="entry name" value="Staph_reg_Sar_Rot"/>
    <property type="match status" value="1"/>
</dbReference>
<feature type="region of interest" description="Disordered" evidence="6">
    <location>
        <begin position="156"/>
        <end position="184"/>
    </location>
</feature>
<dbReference type="GO" id="GO:0003700">
    <property type="term" value="F:DNA-binding transcription factor activity"/>
    <property type="evidence" value="ECO:0007669"/>
    <property type="project" value="InterPro"/>
</dbReference>
<comment type="subcellular location">
    <subcellularLocation>
        <location evidence="1">Cytoplasm</location>
    </subcellularLocation>
</comment>
<evidence type="ECO:0000256" key="5">
    <source>
        <dbReference type="ARBA" id="ARBA00023163"/>
    </source>
</evidence>
<keyword evidence="3" id="KW-0805">Transcription regulation</keyword>
<gene>
    <name evidence="8" type="ORF">C1J01_43690</name>
</gene>
<dbReference type="PANTHER" id="PTHR33164">
    <property type="entry name" value="TRANSCRIPTIONAL REGULATOR, MARR FAMILY"/>
    <property type="match status" value="1"/>
</dbReference>
<dbReference type="SUPFAM" id="SSF46785">
    <property type="entry name" value="Winged helix' DNA-binding domain"/>
    <property type="match status" value="1"/>
</dbReference>
<comment type="caution">
    <text evidence="8">The sequence shown here is derived from an EMBL/GenBank/DDBJ whole genome shotgun (WGS) entry which is preliminary data.</text>
</comment>
<dbReference type="GO" id="GO:0005737">
    <property type="term" value="C:cytoplasm"/>
    <property type="evidence" value="ECO:0007669"/>
    <property type="project" value="UniProtKB-SubCell"/>
</dbReference>
<sequence length="184" mass="20280">MTTPASHDTSAAPPPDTNPGPLSALLCFDLYAASRSVTAVYRSLLDPLGLTYPQYLVMIVLWQQDRTTVRELVEELRLDYNTLSPLLKRLETRGLLSRRRRADDERSVEIALTDDGRALQAQTRHIPAAIGTAMGIDEATVIQLQHVLRGITTSASGYTGLDEAPRPTSARRPRRLPPGRVGRP</sequence>
<feature type="domain" description="HTH marR-type" evidence="7">
    <location>
        <begin position="23"/>
        <end position="153"/>
    </location>
</feature>
<dbReference type="GO" id="GO:0003677">
    <property type="term" value="F:DNA binding"/>
    <property type="evidence" value="ECO:0007669"/>
    <property type="project" value="UniProtKB-KW"/>
</dbReference>
<evidence type="ECO:0000256" key="6">
    <source>
        <dbReference type="SAM" id="MobiDB-lite"/>
    </source>
</evidence>
<dbReference type="FunFam" id="1.10.10.10:FF:000163">
    <property type="entry name" value="MarR family transcriptional regulator"/>
    <property type="match status" value="1"/>
</dbReference>
<accession>A0A2W2CZS9</accession>
<dbReference type="PRINTS" id="PR00598">
    <property type="entry name" value="HTHMARR"/>
</dbReference>
<dbReference type="InterPro" id="IPR036390">
    <property type="entry name" value="WH_DNA-bd_sf"/>
</dbReference>
<keyword evidence="2" id="KW-0963">Cytoplasm</keyword>
<dbReference type="InterPro" id="IPR000835">
    <property type="entry name" value="HTH_MarR-typ"/>
</dbReference>
<evidence type="ECO:0000256" key="3">
    <source>
        <dbReference type="ARBA" id="ARBA00023015"/>
    </source>
</evidence>